<evidence type="ECO:0000313" key="4">
    <source>
        <dbReference type="EMBL" id="KZT73289.1"/>
    </source>
</evidence>
<dbReference type="AlphaFoldDB" id="A0A165TDR5"/>
<dbReference type="PRINTS" id="PR00081">
    <property type="entry name" value="GDHRDH"/>
</dbReference>
<evidence type="ECO:0000256" key="2">
    <source>
        <dbReference type="ARBA" id="ARBA00022857"/>
    </source>
</evidence>
<gene>
    <name evidence="4" type="ORF">DAEQUDRAFT_703644</name>
</gene>
<keyword evidence="2" id="KW-0521">NADP</keyword>
<evidence type="ECO:0000256" key="1">
    <source>
        <dbReference type="ARBA" id="ARBA00006484"/>
    </source>
</evidence>
<dbReference type="Gene3D" id="3.40.50.720">
    <property type="entry name" value="NAD(P)-binding Rossmann-like Domain"/>
    <property type="match status" value="1"/>
</dbReference>
<dbReference type="InterPro" id="IPR036291">
    <property type="entry name" value="NAD(P)-bd_dom_sf"/>
</dbReference>
<evidence type="ECO:0000313" key="5">
    <source>
        <dbReference type="Proteomes" id="UP000076727"/>
    </source>
</evidence>
<dbReference type="EMBL" id="KV429037">
    <property type="protein sequence ID" value="KZT73289.1"/>
    <property type="molecule type" value="Genomic_DNA"/>
</dbReference>
<name>A0A165TDR5_9APHY</name>
<dbReference type="SUPFAM" id="SSF51735">
    <property type="entry name" value="NAD(P)-binding Rossmann-fold domains"/>
    <property type="match status" value="1"/>
</dbReference>
<dbReference type="OrthoDB" id="191139at2759"/>
<dbReference type="PANTHER" id="PTHR24320">
    <property type="entry name" value="RETINOL DEHYDROGENASE"/>
    <property type="match status" value="1"/>
</dbReference>
<comment type="similarity">
    <text evidence="1">Belongs to the short-chain dehydrogenases/reductases (SDR) family.</text>
</comment>
<dbReference type="STRING" id="1314783.A0A165TDR5"/>
<organism evidence="4 5">
    <name type="scientific">Daedalea quercina L-15889</name>
    <dbReference type="NCBI Taxonomy" id="1314783"/>
    <lineage>
        <taxon>Eukaryota</taxon>
        <taxon>Fungi</taxon>
        <taxon>Dikarya</taxon>
        <taxon>Basidiomycota</taxon>
        <taxon>Agaricomycotina</taxon>
        <taxon>Agaricomycetes</taxon>
        <taxon>Polyporales</taxon>
        <taxon>Fomitopsis</taxon>
    </lineage>
</organism>
<dbReference type="InterPro" id="IPR002347">
    <property type="entry name" value="SDR_fam"/>
</dbReference>
<dbReference type="Proteomes" id="UP000076727">
    <property type="component" value="Unassembled WGS sequence"/>
</dbReference>
<protein>
    <submittedName>
        <fullName evidence="4">NAD(P)-binding protein</fullName>
    </submittedName>
</protein>
<dbReference type="PANTHER" id="PTHR24320:SF236">
    <property type="entry name" value="SHORT-CHAIN DEHYDROGENASE-RELATED"/>
    <property type="match status" value="1"/>
</dbReference>
<dbReference type="Pfam" id="PF00106">
    <property type="entry name" value="adh_short"/>
    <property type="match status" value="1"/>
</dbReference>
<proteinExistence type="inferred from homology"/>
<reference evidence="4 5" key="1">
    <citation type="journal article" date="2016" name="Mol. Biol. Evol.">
        <title>Comparative Genomics of Early-Diverging Mushroom-Forming Fungi Provides Insights into the Origins of Lignocellulose Decay Capabilities.</title>
        <authorList>
            <person name="Nagy L.G."/>
            <person name="Riley R."/>
            <person name="Tritt A."/>
            <person name="Adam C."/>
            <person name="Daum C."/>
            <person name="Floudas D."/>
            <person name="Sun H."/>
            <person name="Yadav J.S."/>
            <person name="Pangilinan J."/>
            <person name="Larsson K.H."/>
            <person name="Matsuura K."/>
            <person name="Barry K."/>
            <person name="Labutti K."/>
            <person name="Kuo R."/>
            <person name="Ohm R.A."/>
            <person name="Bhattacharya S.S."/>
            <person name="Shirouzu T."/>
            <person name="Yoshinaga Y."/>
            <person name="Martin F.M."/>
            <person name="Grigoriev I.V."/>
            <person name="Hibbett D.S."/>
        </authorList>
    </citation>
    <scope>NUCLEOTIDE SEQUENCE [LARGE SCALE GENOMIC DNA]</scope>
    <source>
        <strain evidence="4 5">L-15889</strain>
    </source>
</reference>
<keyword evidence="3" id="KW-0560">Oxidoreductase</keyword>
<sequence length="324" mass="36518">MSTGLWAMMRYWRPLRNQAYPPEPEFGKEDIPDLTGQVMIVTGGNAGLGKETVKVLLERNAKVYMGARDEKKARVAIEELKEQTGKEAIFLELNLANLASVRKSADEFLSKEKELHVLFNNAGVTCMPLDWVTDDGYDLTFGTNVVGPFLFTKLLLPTILASRETTHDKRPRVIWLSSLAAYLSPLFFDTFKDGAARRKAGTNSTYSQSKLANNMLARQCARRFGDQGLLSLSVNPGTVQTDIMKYATDKDRKFTSLLYNFWPVEKGVLTLLWAGVMPEVLEHNGEFVIPFGRVADPCRPEAYDDQNGDKLWNWLESEVEPHTK</sequence>
<dbReference type="GO" id="GO:0016491">
    <property type="term" value="F:oxidoreductase activity"/>
    <property type="evidence" value="ECO:0007669"/>
    <property type="project" value="UniProtKB-KW"/>
</dbReference>
<keyword evidence="5" id="KW-1185">Reference proteome</keyword>
<accession>A0A165TDR5</accession>
<evidence type="ECO:0000256" key="3">
    <source>
        <dbReference type="ARBA" id="ARBA00023002"/>
    </source>
</evidence>